<evidence type="ECO:0000256" key="5">
    <source>
        <dbReference type="RuleBase" id="RU000571"/>
    </source>
</evidence>
<reference evidence="6" key="1">
    <citation type="submission" date="2015-05" db="EMBL/GenBank/DDBJ databases">
        <title>Permanent draft genome of Rhodopirellula islandicus K833.</title>
        <authorList>
            <person name="Kizina J."/>
            <person name="Richter M."/>
            <person name="Glockner F.O."/>
            <person name="Harder J."/>
        </authorList>
    </citation>
    <scope>NUCLEOTIDE SEQUENCE [LARGE SCALE GENOMIC DNA]</scope>
    <source>
        <strain evidence="6">K833</strain>
    </source>
</reference>
<dbReference type="SUPFAM" id="SSF57840">
    <property type="entry name" value="Ribosomal protein L36"/>
    <property type="match status" value="1"/>
</dbReference>
<comment type="similarity">
    <text evidence="1 4 5">Belongs to the bacterial ribosomal protein bL36 family.</text>
</comment>
<dbReference type="EMBL" id="LECT01000017">
    <property type="protein sequence ID" value="KLU05859.1"/>
    <property type="molecule type" value="Genomic_DNA"/>
</dbReference>
<evidence type="ECO:0000313" key="6">
    <source>
        <dbReference type="EMBL" id="KLU05859.1"/>
    </source>
</evidence>
<dbReference type="GO" id="GO:1990904">
    <property type="term" value="C:ribonucleoprotein complex"/>
    <property type="evidence" value="ECO:0007669"/>
    <property type="project" value="UniProtKB-KW"/>
</dbReference>
<evidence type="ECO:0000256" key="4">
    <source>
        <dbReference type="HAMAP-Rule" id="MF_00251"/>
    </source>
</evidence>
<dbReference type="GO" id="GO:0006412">
    <property type="term" value="P:translation"/>
    <property type="evidence" value="ECO:0007669"/>
    <property type="project" value="UniProtKB-UniRule"/>
</dbReference>
<dbReference type="RefSeq" id="WP_007327677.1">
    <property type="nucleotide sequence ID" value="NZ_LECT01000017.1"/>
</dbReference>
<dbReference type="SMR" id="A0A0J1EK14"/>
<name>A0A0J1EK14_RHOIS</name>
<evidence type="ECO:0000256" key="3">
    <source>
        <dbReference type="ARBA" id="ARBA00023274"/>
    </source>
</evidence>
<dbReference type="NCBIfam" id="NF002021">
    <property type="entry name" value="PRK00831.1"/>
    <property type="match status" value="1"/>
</dbReference>
<dbReference type="HAMAP" id="MF_00251">
    <property type="entry name" value="Ribosomal_bL36"/>
    <property type="match status" value="1"/>
</dbReference>
<dbReference type="PROSITE" id="PS00828">
    <property type="entry name" value="RIBOSOMAL_L36"/>
    <property type="match status" value="1"/>
</dbReference>
<evidence type="ECO:0000256" key="2">
    <source>
        <dbReference type="ARBA" id="ARBA00022980"/>
    </source>
</evidence>
<comment type="caution">
    <text evidence="6">The sequence shown here is derived from an EMBL/GenBank/DDBJ whole genome shotgun (WGS) entry which is preliminary data.</text>
</comment>
<evidence type="ECO:0000256" key="1">
    <source>
        <dbReference type="ARBA" id="ARBA00007645"/>
    </source>
</evidence>
<evidence type="ECO:0000313" key="7">
    <source>
        <dbReference type="Proteomes" id="UP000036367"/>
    </source>
</evidence>
<sequence>MKVVSSIGALKYRHPDCQVVKRRGRIYVICKSNPKFKVRQGGAKSKKARR</sequence>
<dbReference type="PANTHER" id="PTHR47781">
    <property type="entry name" value="50S RIBOSOMAL PROTEIN L36 2"/>
    <property type="match status" value="1"/>
</dbReference>
<dbReference type="Pfam" id="PF00444">
    <property type="entry name" value="Ribosomal_L36"/>
    <property type="match status" value="1"/>
</dbReference>
<dbReference type="GO" id="GO:0005840">
    <property type="term" value="C:ribosome"/>
    <property type="evidence" value="ECO:0007669"/>
    <property type="project" value="UniProtKB-KW"/>
</dbReference>
<dbReference type="PANTHER" id="PTHR47781:SF1">
    <property type="entry name" value="LARGE RIBOSOMAL SUBUNIT PROTEIN BL36B"/>
    <property type="match status" value="1"/>
</dbReference>
<dbReference type="InterPro" id="IPR035977">
    <property type="entry name" value="Ribosomal_bL36_sp"/>
</dbReference>
<dbReference type="STRING" id="595434.RISK_002491"/>
<dbReference type="GeneID" id="90609249"/>
<accession>A0A0J1EK14</accession>
<keyword evidence="2 4" id="KW-0689">Ribosomal protein</keyword>
<dbReference type="GO" id="GO:0003735">
    <property type="term" value="F:structural constituent of ribosome"/>
    <property type="evidence" value="ECO:0007669"/>
    <property type="project" value="InterPro"/>
</dbReference>
<keyword evidence="7" id="KW-1185">Reference proteome</keyword>
<organism evidence="6 7">
    <name type="scientific">Rhodopirellula islandica</name>
    <dbReference type="NCBI Taxonomy" id="595434"/>
    <lineage>
        <taxon>Bacteria</taxon>
        <taxon>Pseudomonadati</taxon>
        <taxon>Planctomycetota</taxon>
        <taxon>Planctomycetia</taxon>
        <taxon>Pirellulales</taxon>
        <taxon>Pirellulaceae</taxon>
        <taxon>Rhodopirellula</taxon>
    </lineage>
</organism>
<dbReference type="NCBIfam" id="TIGR01022">
    <property type="entry name" value="rpmJ_bact"/>
    <property type="match status" value="1"/>
</dbReference>
<keyword evidence="3 4" id="KW-0687">Ribonucleoprotein</keyword>
<gene>
    <name evidence="4" type="primary">rpmJ</name>
    <name evidence="6" type="ORF">RISK_002491</name>
</gene>
<proteinExistence type="inferred from homology"/>
<dbReference type="PATRIC" id="fig|595434.4.peg.2377"/>
<dbReference type="InterPro" id="IPR000473">
    <property type="entry name" value="Ribosomal_bL36"/>
</dbReference>
<dbReference type="AlphaFoldDB" id="A0A0J1EK14"/>
<dbReference type="OrthoDB" id="9802520at2"/>
<dbReference type="Proteomes" id="UP000036367">
    <property type="component" value="Unassembled WGS sequence"/>
</dbReference>
<protein>
    <recommendedName>
        <fullName evidence="4">Large ribosomal subunit protein bL36</fullName>
    </recommendedName>
</protein>
<dbReference type="InterPro" id="IPR047621">
    <property type="entry name" value="Ribosomal_L36_bact"/>
</dbReference>